<dbReference type="GO" id="GO:0016878">
    <property type="term" value="F:acid-thiol ligase activity"/>
    <property type="evidence" value="ECO:0007669"/>
    <property type="project" value="UniProtKB-ARBA"/>
</dbReference>
<dbReference type="InterPro" id="IPR045851">
    <property type="entry name" value="AMP-bd_C_sf"/>
</dbReference>
<dbReference type="OrthoDB" id="9803968at2"/>
<sequence>MASPLEPLRLSGNAYADIDALRRWIDATDEQRLLIETSGSSGTPKGVLLSREAMLASAEASAFTLRASGPWVLALPSSYVAGANVIVRSLFAGYEPTVLDEHGLAWAITGAEARDHTAPVFLSLVPTQLARALESGADRQALARSVHTVLLGGGPIDPALRARAEDAGINVVATYGSSETSGGCVYDGFPLDGVEVGLTEEGRIRLRGPMLFDGYLDDPTLTADALVDGWYVTSDLGALDPDGRLSVLGRVDDMLITGGVKVPALAVARRLREHHAVAAAEVVGVDDPEWGQAIVAVVATPGLASMPPMSLAEARDWVTAAHPRAWAPRRLVVVEELPLLANGKVDRQAVRALAEASA</sequence>
<feature type="domain" description="AMP-binding enzyme C-terminal" evidence="2">
    <location>
        <begin position="271"/>
        <end position="344"/>
    </location>
</feature>
<name>A0A4R1C2K1_9ACTN</name>
<dbReference type="EMBL" id="SJZJ01000013">
    <property type="protein sequence ID" value="TCJ24367.1"/>
    <property type="molecule type" value="Genomic_DNA"/>
</dbReference>
<dbReference type="PANTHER" id="PTHR43767">
    <property type="entry name" value="LONG-CHAIN-FATTY-ACID--COA LIGASE"/>
    <property type="match status" value="1"/>
</dbReference>
<dbReference type="Gene3D" id="3.30.300.30">
    <property type="match status" value="1"/>
</dbReference>
<organism evidence="3 4">
    <name type="scientific">Nocardioides jejuensis</name>
    <dbReference type="NCBI Taxonomy" id="2502782"/>
    <lineage>
        <taxon>Bacteria</taxon>
        <taxon>Bacillati</taxon>
        <taxon>Actinomycetota</taxon>
        <taxon>Actinomycetes</taxon>
        <taxon>Propionibacteriales</taxon>
        <taxon>Nocardioidaceae</taxon>
        <taxon>Nocardioides</taxon>
    </lineage>
</organism>
<dbReference type="Pfam" id="PF00501">
    <property type="entry name" value="AMP-binding"/>
    <property type="match status" value="1"/>
</dbReference>
<dbReference type="Pfam" id="PF13193">
    <property type="entry name" value="AMP-binding_C"/>
    <property type="match status" value="1"/>
</dbReference>
<accession>A0A4R1C2K1</accession>
<evidence type="ECO:0000259" key="2">
    <source>
        <dbReference type="Pfam" id="PF13193"/>
    </source>
</evidence>
<feature type="domain" description="AMP-dependent synthetase/ligase" evidence="1">
    <location>
        <begin position="34"/>
        <end position="192"/>
    </location>
</feature>
<dbReference type="InterPro" id="IPR025110">
    <property type="entry name" value="AMP-bd_C"/>
</dbReference>
<dbReference type="Proteomes" id="UP000295453">
    <property type="component" value="Unassembled WGS sequence"/>
</dbReference>
<evidence type="ECO:0000313" key="3">
    <source>
        <dbReference type="EMBL" id="TCJ24367.1"/>
    </source>
</evidence>
<dbReference type="Gene3D" id="3.40.50.12780">
    <property type="entry name" value="N-terminal domain of ligase-like"/>
    <property type="match status" value="1"/>
</dbReference>
<comment type="caution">
    <text evidence="3">The sequence shown here is derived from an EMBL/GenBank/DDBJ whole genome shotgun (WGS) entry which is preliminary data.</text>
</comment>
<dbReference type="InterPro" id="IPR000873">
    <property type="entry name" value="AMP-dep_synth/lig_dom"/>
</dbReference>
<reference evidence="3 4" key="1">
    <citation type="submission" date="2019-03" db="EMBL/GenBank/DDBJ databases">
        <authorList>
            <person name="Kim M.K.M."/>
        </authorList>
    </citation>
    <scope>NUCLEOTIDE SEQUENCE [LARGE SCALE GENOMIC DNA]</scope>
    <source>
        <strain evidence="3 4">18JY15-6</strain>
    </source>
</reference>
<dbReference type="SUPFAM" id="SSF56801">
    <property type="entry name" value="Acetyl-CoA synthetase-like"/>
    <property type="match status" value="1"/>
</dbReference>
<proteinExistence type="predicted"/>
<keyword evidence="4" id="KW-1185">Reference proteome</keyword>
<dbReference type="PANTHER" id="PTHR43767:SF1">
    <property type="entry name" value="NONRIBOSOMAL PEPTIDE SYNTHASE PES1 (EUROFUNG)-RELATED"/>
    <property type="match status" value="1"/>
</dbReference>
<evidence type="ECO:0000313" key="4">
    <source>
        <dbReference type="Proteomes" id="UP000295453"/>
    </source>
</evidence>
<gene>
    <name evidence="3" type="ORF">EPD65_09135</name>
</gene>
<dbReference type="AlphaFoldDB" id="A0A4R1C2K1"/>
<dbReference type="InterPro" id="IPR050237">
    <property type="entry name" value="ATP-dep_AMP-bd_enzyme"/>
</dbReference>
<dbReference type="RefSeq" id="WP_131583368.1">
    <property type="nucleotide sequence ID" value="NZ_SJZJ01000013.1"/>
</dbReference>
<protein>
    <submittedName>
        <fullName evidence="3">AMP-dependent synthetase</fullName>
    </submittedName>
</protein>
<evidence type="ECO:0000259" key="1">
    <source>
        <dbReference type="Pfam" id="PF00501"/>
    </source>
</evidence>
<dbReference type="InterPro" id="IPR042099">
    <property type="entry name" value="ANL_N_sf"/>
</dbReference>